<proteinExistence type="predicted"/>
<name>A0A499W294_STRAX</name>
<reference evidence="2" key="1">
    <citation type="submission" date="2019-04" db="EMBL/GenBank/DDBJ databases">
        <title>Draft genome sequences of Streptomyces avermitilis MC3.</title>
        <authorList>
            <person name="Komaki H."/>
            <person name="Tamura T."/>
            <person name="Hosoyama A."/>
        </authorList>
    </citation>
    <scope>NUCLEOTIDE SEQUENCE</scope>
    <source>
        <strain evidence="2">MC3</strain>
    </source>
</reference>
<evidence type="ECO:0000259" key="1">
    <source>
        <dbReference type="Pfam" id="PF01370"/>
    </source>
</evidence>
<protein>
    <recommendedName>
        <fullName evidence="1">NAD-dependent epimerase/dehydratase domain-containing protein</fullName>
    </recommendedName>
</protein>
<dbReference type="Gene3D" id="3.40.50.720">
    <property type="entry name" value="NAD(P)-binding Rossmann-like Domain"/>
    <property type="match status" value="1"/>
</dbReference>
<dbReference type="PANTHER" id="PTHR43245:SF13">
    <property type="entry name" value="UDP-D-APIOSE_UDP-D-XYLOSE SYNTHASE 2"/>
    <property type="match status" value="1"/>
</dbReference>
<dbReference type="InterPro" id="IPR050177">
    <property type="entry name" value="Lipid_A_modif_metabolic_enz"/>
</dbReference>
<organism evidence="2">
    <name type="scientific">Streptomyces avermitilis</name>
    <dbReference type="NCBI Taxonomy" id="33903"/>
    <lineage>
        <taxon>Bacteria</taxon>
        <taxon>Bacillati</taxon>
        <taxon>Actinomycetota</taxon>
        <taxon>Actinomycetes</taxon>
        <taxon>Kitasatosporales</taxon>
        <taxon>Streptomycetaceae</taxon>
        <taxon>Streptomyces</taxon>
    </lineage>
</organism>
<dbReference type="InterPro" id="IPR001509">
    <property type="entry name" value="Epimerase_deHydtase"/>
</dbReference>
<dbReference type="InterPro" id="IPR036291">
    <property type="entry name" value="NAD(P)-bd_dom_sf"/>
</dbReference>
<dbReference type="Pfam" id="PF01370">
    <property type="entry name" value="Epimerase"/>
    <property type="match status" value="1"/>
</dbReference>
<dbReference type="SUPFAM" id="SSF51735">
    <property type="entry name" value="NAD(P)-binding Rossmann-fold domains"/>
    <property type="match status" value="1"/>
</dbReference>
<dbReference type="PANTHER" id="PTHR43245">
    <property type="entry name" value="BIFUNCTIONAL POLYMYXIN RESISTANCE PROTEIN ARNA"/>
    <property type="match status" value="1"/>
</dbReference>
<feature type="domain" description="NAD-dependent epimerase/dehydratase" evidence="1">
    <location>
        <begin position="11"/>
        <end position="137"/>
    </location>
</feature>
<gene>
    <name evidence="2" type="ORF">SAVMC3_68250</name>
</gene>
<accession>A0A499W294</accession>
<sequence length="255" mass="27366">MRDTARLLAGAARRYVYVSSCSVYAWPPAAGYTEEAPLVADASADAEQTDYARDKRGGELATLDAFGAERSLLVRSGLILGPYENIGRLPWWLTRTARGGPVLAPGPRELPLQYVDVRDLAEWTLGAAERGLNGAYNLISPQGHTTTGELLDACVRVTGGAAELRWTDPEVILDAGIEPWTQLPVWAPPKSEGHAALHSADVSRALRDGLRCRPVAETVADTWAWLQDIGGVAPGRPDRPPVGLDPEVEAKVLGV</sequence>
<dbReference type="EMBL" id="AP019621">
    <property type="protein sequence ID" value="BBJ54196.1"/>
    <property type="molecule type" value="Genomic_DNA"/>
</dbReference>
<dbReference type="AlphaFoldDB" id="A0A499W294"/>
<evidence type="ECO:0000313" key="2">
    <source>
        <dbReference type="EMBL" id="BBJ54196.1"/>
    </source>
</evidence>